<feature type="binding site" evidence="13">
    <location>
        <begin position="94"/>
        <end position="104"/>
    </location>
    <ligand>
        <name>ATP</name>
        <dbReference type="ChEBI" id="CHEBI:30616"/>
    </ligand>
</feature>
<evidence type="ECO:0000256" key="13">
    <source>
        <dbReference type="HAMAP-Rule" id="MF_00384"/>
    </source>
</evidence>
<dbReference type="GO" id="GO:0009088">
    <property type="term" value="P:threonine biosynthetic process"/>
    <property type="evidence" value="ECO:0007669"/>
    <property type="project" value="UniProtKB-UniRule"/>
</dbReference>
<evidence type="ECO:0000256" key="9">
    <source>
        <dbReference type="ARBA" id="ARBA00022777"/>
    </source>
</evidence>
<evidence type="ECO:0000256" key="7">
    <source>
        <dbReference type="ARBA" id="ARBA00022697"/>
    </source>
</evidence>
<dbReference type="SUPFAM" id="SSF54211">
    <property type="entry name" value="Ribosomal protein S5 domain 2-like"/>
    <property type="match status" value="1"/>
</dbReference>
<dbReference type="EC" id="2.7.1.39" evidence="3 13"/>
<evidence type="ECO:0000256" key="10">
    <source>
        <dbReference type="ARBA" id="ARBA00022840"/>
    </source>
</evidence>
<evidence type="ECO:0000256" key="12">
    <source>
        <dbReference type="ARBA" id="ARBA00049954"/>
    </source>
</evidence>
<evidence type="ECO:0000256" key="11">
    <source>
        <dbReference type="ARBA" id="ARBA00049375"/>
    </source>
</evidence>
<evidence type="ECO:0000256" key="14">
    <source>
        <dbReference type="SAM" id="MobiDB-lite"/>
    </source>
</evidence>
<dbReference type="PANTHER" id="PTHR20861:SF1">
    <property type="entry name" value="HOMOSERINE KINASE"/>
    <property type="match status" value="1"/>
</dbReference>
<dbReference type="InterPro" id="IPR000870">
    <property type="entry name" value="Homoserine_kinase"/>
</dbReference>
<evidence type="ECO:0000256" key="2">
    <source>
        <dbReference type="ARBA" id="ARBA00007370"/>
    </source>
</evidence>
<comment type="similarity">
    <text evidence="2 13">Belongs to the GHMP kinase family. Homoserine kinase subfamily.</text>
</comment>
<comment type="function">
    <text evidence="12 13">Catalyzes the ATP-dependent phosphorylation of L-homoserine to L-homoserine phosphate.</text>
</comment>
<dbReference type="GO" id="GO:0004413">
    <property type="term" value="F:homoserine kinase activity"/>
    <property type="evidence" value="ECO:0007669"/>
    <property type="project" value="UniProtKB-UniRule"/>
</dbReference>
<keyword evidence="8 13" id="KW-0547">Nucleotide-binding</keyword>
<comment type="subcellular location">
    <subcellularLocation>
        <location evidence="13">Cytoplasm</location>
    </subcellularLocation>
</comment>
<evidence type="ECO:0000256" key="3">
    <source>
        <dbReference type="ARBA" id="ARBA00012078"/>
    </source>
</evidence>
<evidence type="ECO:0000256" key="4">
    <source>
        <dbReference type="ARBA" id="ARBA00017858"/>
    </source>
</evidence>
<dbReference type="SUPFAM" id="SSF55060">
    <property type="entry name" value="GHMP Kinase, C-terminal domain"/>
    <property type="match status" value="1"/>
</dbReference>
<evidence type="ECO:0000259" key="15">
    <source>
        <dbReference type="Pfam" id="PF00288"/>
    </source>
</evidence>
<evidence type="ECO:0000256" key="5">
    <source>
        <dbReference type="ARBA" id="ARBA00022605"/>
    </source>
</evidence>
<gene>
    <name evidence="13" type="primary">thrB</name>
    <name evidence="17" type="ORF">HDA32_004592</name>
</gene>
<evidence type="ECO:0000256" key="8">
    <source>
        <dbReference type="ARBA" id="ARBA00022741"/>
    </source>
</evidence>
<dbReference type="Pfam" id="PF08544">
    <property type="entry name" value="GHMP_kinases_C"/>
    <property type="match status" value="1"/>
</dbReference>
<evidence type="ECO:0000313" key="18">
    <source>
        <dbReference type="Proteomes" id="UP000589036"/>
    </source>
</evidence>
<keyword evidence="5 13" id="KW-0028">Amino-acid biosynthesis</keyword>
<dbReference type="Gene3D" id="3.30.230.10">
    <property type="match status" value="1"/>
</dbReference>
<keyword evidence="7 13" id="KW-0791">Threonine biosynthesis</keyword>
<dbReference type="AlphaFoldDB" id="A0A852U251"/>
<evidence type="ECO:0000313" key="17">
    <source>
        <dbReference type="EMBL" id="NYE49472.1"/>
    </source>
</evidence>
<dbReference type="InterPro" id="IPR036554">
    <property type="entry name" value="GHMP_kinase_C_sf"/>
</dbReference>
<feature type="domain" description="GHMP kinase C-terminal" evidence="16">
    <location>
        <begin position="220"/>
        <end position="272"/>
    </location>
</feature>
<dbReference type="Gene3D" id="3.30.70.890">
    <property type="entry name" value="GHMP kinase, C-terminal domain"/>
    <property type="match status" value="1"/>
</dbReference>
<dbReference type="PRINTS" id="PR00958">
    <property type="entry name" value="HOMSERKINASE"/>
</dbReference>
<keyword evidence="10 13" id="KW-0067">ATP-binding</keyword>
<comment type="catalytic activity">
    <reaction evidence="11 13">
        <text>L-homoserine + ATP = O-phospho-L-homoserine + ADP + H(+)</text>
        <dbReference type="Rhea" id="RHEA:13985"/>
        <dbReference type="ChEBI" id="CHEBI:15378"/>
        <dbReference type="ChEBI" id="CHEBI:30616"/>
        <dbReference type="ChEBI" id="CHEBI:57476"/>
        <dbReference type="ChEBI" id="CHEBI:57590"/>
        <dbReference type="ChEBI" id="CHEBI:456216"/>
        <dbReference type="EC" id="2.7.1.39"/>
    </reaction>
</comment>
<proteinExistence type="inferred from homology"/>
<accession>A0A852U251</accession>
<evidence type="ECO:0000256" key="6">
    <source>
        <dbReference type="ARBA" id="ARBA00022679"/>
    </source>
</evidence>
<dbReference type="Pfam" id="PF00288">
    <property type="entry name" value="GHMP_kinases_N"/>
    <property type="match status" value="1"/>
</dbReference>
<dbReference type="EMBL" id="JACCCC010000001">
    <property type="protein sequence ID" value="NYE49472.1"/>
    <property type="molecule type" value="Genomic_DNA"/>
</dbReference>
<keyword evidence="6 13" id="KW-0808">Transferase</keyword>
<keyword evidence="9 13" id="KW-0418">Kinase</keyword>
<reference evidence="17 18" key="1">
    <citation type="submission" date="2020-07" db="EMBL/GenBank/DDBJ databases">
        <title>Sequencing the genomes of 1000 actinobacteria strains.</title>
        <authorList>
            <person name="Klenk H.-P."/>
        </authorList>
    </citation>
    <scope>NUCLEOTIDE SEQUENCE [LARGE SCALE GENOMIC DNA]</scope>
    <source>
        <strain evidence="17 18">CXB654</strain>
    </source>
</reference>
<keyword evidence="13" id="KW-0963">Cytoplasm</keyword>
<sequence length="329" mass="34159">MSEPRRTAVHVATPATSANLGPGFDALGLALELHDEIDVGVRDDDRVVVSIDGEGADELPRDASHLVVSAMRTTFEAAGERLPGLDLHCRNRIPHGRGLGSSASAIVAGVAAATALLGGGDPATGGLDRDRVFRIAADIEGHPDNVAPCVHGGFTIAWRGAEGWRALPLAPSPRIRPIVCVPEERLSTERARGLLPESVPHGDAAFSAGRSALLVAAVSGHPELLMAATEDRLHEPYRGPAMPASAELIRTLRDRDGLPAVVSGAGPTVLVLDHGADGPEPAGEPGPRGGLRQNSAGPADSIRERAGTGWHIRPLRIDPAGVRISSPRS</sequence>
<dbReference type="PIRSF" id="PIRSF000676">
    <property type="entry name" value="Homoser_kin"/>
    <property type="match status" value="1"/>
</dbReference>
<dbReference type="Proteomes" id="UP000589036">
    <property type="component" value="Unassembled WGS sequence"/>
</dbReference>
<evidence type="ECO:0000259" key="16">
    <source>
        <dbReference type="Pfam" id="PF08544"/>
    </source>
</evidence>
<protein>
    <recommendedName>
        <fullName evidence="4 13">Homoserine kinase</fullName>
        <shortName evidence="13">HK</shortName>
        <shortName evidence="13">HSK</shortName>
        <ecNumber evidence="3 13">2.7.1.39</ecNumber>
    </recommendedName>
</protein>
<comment type="caution">
    <text evidence="17">The sequence shown here is derived from an EMBL/GenBank/DDBJ whole genome shotgun (WGS) entry which is preliminary data.</text>
</comment>
<evidence type="ECO:0000256" key="1">
    <source>
        <dbReference type="ARBA" id="ARBA00005015"/>
    </source>
</evidence>
<dbReference type="GO" id="GO:0005524">
    <property type="term" value="F:ATP binding"/>
    <property type="evidence" value="ECO:0007669"/>
    <property type="project" value="UniProtKB-UniRule"/>
</dbReference>
<dbReference type="InterPro" id="IPR006203">
    <property type="entry name" value="GHMP_knse_ATP-bd_CS"/>
</dbReference>
<dbReference type="RefSeq" id="WP_179645133.1">
    <property type="nucleotide sequence ID" value="NZ_BAAAYY010000029.1"/>
</dbReference>
<dbReference type="InterPro" id="IPR020568">
    <property type="entry name" value="Ribosomal_Su5_D2-typ_SF"/>
</dbReference>
<feature type="domain" description="GHMP kinase N-terminal" evidence="15">
    <location>
        <begin position="66"/>
        <end position="153"/>
    </location>
</feature>
<organism evidence="17 18">
    <name type="scientific">Spinactinospora alkalitolerans</name>
    <dbReference type="NCBI Taxonomy" id="687207"/>
    <lineage>
        <taxon>Bacteria</taxon>
        <taxon>Bacillati</taxon>
        <taxon>Actinomycetota</taxon>
        <taxon>Actinomycetes</taxon>
        <taxon>Streptosporangiales</taxon>
        <taxon>Nocardiopsidaceae</taxon>
        <taxon>Spinactinospora</taxon>
    </lineage>
</organism>
<dbReference type="HAMAP" id="MF_00384">
    <property type="entry name" value="Homoser_kinase"/>
    <property type="match status" value="1"/>
</dbReference>
<dbReference type="InterPro" id="IPR014721">
    <property type="entry name" value="Ribsml_uS5_D2-typ_fold_subgr"/>
</dbReference>
<dbReference type="InterPro" id="IPR013750">
    <property type="entry name" value="GHMP_kinase_C_dom"/>
</dbReference>
<keyword evidence="18" id="KW-1185">Reference proteome</keyword>
<comment type="pathway">
    <text evidence="1 13">Amino-acid biosynthesis; L-threonine biosynthesis; L-threonine from L-aspartate: step 4/5.</text>
</comment>
<name>A0A852U251_9ACTN</name>
<feature type="region of interest" description="Disordered" evidence="14">
    <location>
        <begin position="273"/>
        <end position="329"/>
    </location>
</feature>
<dbReference type="UniPathway" id="UPA00050">
    <property type="reaction ID" value="UER00064"/>
</dbReference>
<dbReference type="PROSITE" id="PS00627">
    <property type="entry name" value="GHMP_KINASES_ATP"/>
    <property type="match status" value="1"/>
</dbReference>
<dbReference type="PANTHER" id="PTHR20861">
    <property type="entry name" value="HOMOSERINE/4-DIPHOSPHOCYTIDYL-2-C-METHYL-D-ERYTHRITOL KINASE"/>
    <property type="match status" value="1"/>
</dbReference>
<dbReference type="NCBIfam" id="TIGR00191">
    <property type="entry name" value="thrB"/>
    <property type="match status" value="1"/>
</dbReference>
<dbReference type="GO" id="GO:0005737">
    <property type="term" value="C:cytoplasm"/>
    <property type="evidence" value="ECO:0007669"/>
    <property type="project" value="UniProtKB-SubCell"/>
</dbReference>
<dbReference type="InterPro" id="IPR006204">
    <property type="entry name" value="GHMP_kinase_N_dom"/>
</dbReference>